<comment type="caution">
    <text evidence="1">The sequence shown here is derived from an EMBL/GenBank/DDBJ whole genome shotgun (WGS) entry which is preliminary data.</text>
</comment>
<evidence type="ECO:0000313" key="1">
    <source>
        <dbReference type="EMBL" id="KAF0498873.1"/>
    </source>
</evidence>
<dbReference type="AlphaFoldDB" id="A0A8H4AIC4"/>
<name>A0A8H4AIC4_GIGMA</name>
<protein>
    <submittedName>
        <fullName evidence="1">Uncharacterized protein</fullName>
    </submittedName>
</protein>
<accession>A0A8H4AIC4</accession>
<evidence type="ECO:0000313" key="2">
    <source>
        <dbReference type="Proteomes" id="UP000439903"/>
    </source>
</evidence>
<sequence>MKDAESNLFITPNNTIYTNFTYTESTQNTTFPQSQPYAIDIQFYDDGTTLIHLVRDNNTKNCFEPILRIRIIHLNGSVTEINTDLNLDPNNYCLFNDKHTGKMVNPISIRPLKQPFILVSYVNNTNAKEYWGAVLNWNGEKLSSKSLGQFDYYDHYGNYTHSQNLIEININKELGFLRAFLNDSRTINITQYSVNDNGNLEMLKTGNISSDLFTFTNFTLFTSFATIDERYAILYAKYSVNESNVMRQLGGLYVSFIAYSQTSMGNPMLLFQITRTGMKINAVHCNTFLGFCYQCVASIIHNNTVYYDEILFCSEIFLSSGQISKPPDEIGVPWNVSSTTFGGYIFSAVVNATCFIKIYDVVRSQVNLMYYNTTGIGAYSILKNNNTLLFSFRDTNSYNTSWSLLAVQLPKLSDGMLINAYS</sequence>
<dbReference type="OrthoDB" id="2431626at2759"/>
<reference evidence="1 2" key="1">
    <citation type="journal article" date="2019" name="Environ. Microbiol.">
        <title>At the nexus of three kingdoms: the genome of the mycorrhizal fungus Gigaspora margarita provides insights into plant, endobacterial and fungal interactions.</title>
        <authorList>
            <person name="Venice F."/>
            <person name="Ghignone S."/>
            <person name="Salvioli di Fossalunga A."/>
            <person name="Amselem J."/>
            <person name="Novero M."/>
            <person name="Xianan X."/>
            <person name="Sedzielewska Toro K."/>
            <person name="Morin E."/>
            <person name="Lipzen A."/>
            <person name="Grigoriev I.V."/>
            <person name="Henrissat B."/>
            <person name="Martin F.M."/>
            <person name="Bonfante P."/>
        </authorList>
    </citation>
    <scope>NUCLEOTIDE SEQUENCE [LARGE SCALE GENOMIC DNA]</scope>
    <source>
        <strain evidence="1 2">BEG34</strain>
    </source>
</reference>
<dbReference type="Proteomes" id="UP000439903">
    <property type="component" value="Unassembled WGS sequence"/>
</dbReference>
<gene>
    <name evidence="1" type="ORF">F8M41_020499</name>
</gene>
<proteinExistence type="predicted"/>
<dbReference type="EMBL" id="WTPW01000566">
    <property type="protein sequence ID" value="KAF0498873.1"/>
    <property type="molecule type" value="Genomic_DNA"/>
</dbReference>
<keyword evidence="2" id="KW-1185">Reference proteome</keyword>
<organism evidence="1 2">
    <name type="scientific">Gigaspora margarita</name>
    <dbReference type="NCBI Taxonomy" id="4874"/>
    <lineage>
        <taxon>Eukaryota</taxon>
        <taxon>Fungi</taxon>
        <taxon>Fungi incertae sedis</taxon>
        <taxon>Mucoromycota</taxon>
        <taxon>Glomeromycotina</taxon>
        <taxon>Glomeromycetes</taxon>
        <taxon>Diversisporales</taxon>
        <taxon>Gigasporaceae</taxon>
        <taxon>Gigaspora</taxon>
    </lineage>
</organism>